<dbReference type="SUPFAM" id="SSF48256">
    <property type="entry name" value="Citrate synthase"/>
    <property type="match status" value="1"/>
</dbReference>
<dbReference type="PRINTS" id="PR00143">
    <property type="entry name" value="CITRTSNTHASE"/>
</dbReference>
<dbReference type="Gene3D" id="1.10.580.10">
    <property type="entry name" value="Citrate Synthase, domain 1"/>
    <property type="match status" value="2"/>
</dbReference>
<dbReference type="InterPro" id="IPR002020">
    <property type="entry name" value="Citrate_synthase"/>
</dbReference>
<dbReference type="Pfam" id="PF00285">
    <property type="entry name" value="Citrate_synt"/>
    <property type="match status" value="1"/>
</dbReference>
<dbReference type="InterPro" id="IPR016142">
    <property type="entry name" value="Citrate_synth-like_lrg_a-sub"/>
</dbReference>
<comment type="similarity">
    <text evidence="1">Belongs to the citrate synthase family.</text>
</comment>
<gene>
    <name evidence="4" type="ORF">ACFPPC_00655</name>
</gene>
<organism evidence="4 5">
    <name type="scientific">Bosea vestrisii</name>
    <dbReference type="NCBI Taxonomy" id="151416"/>
    <lineage>
        <taxon>Bacteria</taxon>
        <taxon>Pseudomonadati</taxon>
        <taxon>Pseudomonadota</taxon>
        <taxon>Alphaproteobacteria</taxon>
        <taxon>Hyphomicrobiales</taxon>
        <taxon>Boseaceae</taxon>
        <taxon>Bosea</taxon>
    </lineage>
</organism>
<dbReference type="Pfam" id="PF12728">
    <property type="entry name" value="HTH_17"/>
    <property type="match status" value="1"/>
</dbReference>
<dbReference type="CDD" id="cd06102">
    <property type="entry name" value="citrate_synt_like_2"/>
    <property type="match status" value="1"/>
</dbReference>
<dbReference type="EMBL" id="JBHSLV010000002">
    <property type="protein sequence ID" value="MFC5391148.1"/>
    <property type="molecule type" value="Genomic_DNA"/>
</dbReference>
<keyword evidence="2" id="KW-0808">Transferase</keyword>
<dbReference type="PANTHER" id="PTHR11739:SF4">
    <property type="entry name" value="CITRATE SYNTHASE, PEROXISOMAL"/>
    <property type="match status" value="1"/>
</dbReference>
<evidence type="ECO:0000256" key="1">
    <source>
        <dbReference type="ARBA" id="ARBA00010566"/>
    </source>
</evidence>
<dbReference type="InterPro" id="IPR036969">
    <property type="entry name" value="Citrate_synthase_sf"/>
</dbReference>
<evidence type="ECO:0000313" key="5">
    <source>
        <dbReference type="Proteomes" id="UP001596104"/>
    </source>
</evidence>
<reference evidence="5" key="1">
    <citation type="journal article" date="2019" name="Int. J. Syst. Evol. Microbiol.">
        <title>The Global Catalogue of Microorganisms (GCM) 10K type strain sequencing project: providing services to taxonomists for standard genome sequencing and annotation.</title>
        <authorList>
            <consortium name="The Broad Institute Genomics Platform"/>
            <consortium name="The Broad Institute Genome Sequencing Center for Infectious Disease"/>
            <person name="Wu L."/>
            <person name="Ma J."/>
        </authorList>
    </citation>
    <scope>NUCLEOTIDE SEQUENCE [LARGE SCALE GENOMIC DNA]</scope>
    <source>
        <strain evidence="5">CGMCC 1.16326</strain>
    </source>
</reference>
<sequence>MQDWLTAQEAMARLGLKPQTLYAYVSRGLIEARGDGEDSRRSLYRAEDVARLEHRKARGRRPAAIAEDAIAYGEPVLSSSITTIERGGLWYRGQDATRLAESAKLEDVARLLWDCGTQRFPPLATMVPAGEPLARVFAVIAARTATDRPMVGRTKKALYLEAAAVLDTLVDAIAGGPGEGPIHARLARAWGCEAEGAEPIRRALVLLADHELNASTFAARVTASTGASLAACALAGLAALSGPSHGGVAPRVLTLMRDIQRDGLETAIAARLEAGAKLPGFGHPLYPDGDPRARALFAAFEPPAAYAQAQAAIAALTGEEPNIDFALSALAARLDLPETAPFQIFAAARCTGWLAHALEQNETGRLIRPRARYVGRTPMEANGRM</sequence>
<name>A0ABW0H1S3_9HYPH</name>
<accession>A0ABW0H1S3</accession>
<protein>
    <submittedName>
        <fullName evidence="4">Citrate synthase family protein</fullName>
    </submittedName>
</protein>
<comment type="caution">
    <text evidence="4">The sequence shown here is derived from an EMBL/GenBank/DDBJ whole genome shotgun (WGS) entry which is preliminary data.</text>
</comment>
<keyword evidence="5" id="KW-1185">Reference proteome</keyword>
<dbReference type="PANTHER" id="PTHR11739">
    <property type="entry name" value="CITRATE SYNTHASE"/>
    <property type="match status" value="1"/>
</dbReference>
<dbReference type="RefSeq" id="WP_377005871.1">
    <property type="nucleotide sequence ID" value="NZ_JBHSLV010000002.1"/>
</dbReference>
<evidence type="ECO:0000259" key="3">
    <source>
        <dbReference type="Pfam" id="PF12728"/>
    </source>
</evidence>
<feature type="domain" description="Helix-turn-helix" evidence="3">
    <location>
        <begin position="4"/>
        <end position="51"/>
    </location>
</feature>
<evidence type="ECO:0000256" key="2">
    <source>
        <dbReference type="ARBA" id="ARBA00022679"/>
    </source>
</evidence>
<dbReference type="InterPro" id="IPR041657">
    <property type="entry name" value="HTH_17"/>
</dbReference>
<dbReference type="Gene3D" id="1.10.1660.10">
    <property type="match status" value="1"/>
</dbReference>
<proteinExistence type="inferred from homology"/>
<evidence type="ECO:0000313" key="4">
    <source>
        <dbReference type="EMBL" id="MFC5391148.1"/>
    </source>
</evidence>
<dbReference type="Proteomes" id="UP001596104">
    <property type="component" value="Unassembled WGS sequence"/>
</dbReference>